<feature type="chain" id="PRO_5037769615" evidence="3">
    <location>
        <begin position="23"/>
        <end position="2139"/>
    </location>
</feature>
<keyword evidence="5" id="KW-1185">Reference proteome</keyword>
<dbReference type="OrthoDB" id="188713at2759"/>
<dbReference type="PANTHER" id="PTHR15261:SF4">
    <property type="entry name" value="THROMBOSPONDIN-TYPE LAMININ G DOMAIN AND EAR REPEAT-CONTAINING PROTEIN"/>
    <property type="match status" value="1"/>
</dbReference>
<sequence length="2139" mass="233689">MARVWPLLLYLQLAAVSWGGVALSAGLTNVLDDAGRPWQHVEMPGAASMDEIIARIKKSADQIMKTKLQRTKEIYKLDDTQAHHRSKRAIPDQLSKAYEPFYELLRSQALSDASVPGCTVVESFSLYNNQYIVATNISSKEQTVLYRYDNGTSTVLQVLETADVKDLAVFQVEEQTILIIMESNSETVGLPTGTVVYEFDNTTQSFQYVQRILTDNPRRVEVFSHDGVHYVIFTGASVESFGVGIQRRVSSIHRWKGGHLDKISTLITGDAVDVHPFNIHNQVFLGLANRTDSHILIFSPHLEAFSRYQDIDITHAISWEYFNLGDGPDQDHFLAVASDKGGPSQSVIYKYHRNEFVPFQSISTTGARLWHAVKNADGTLRVLALSSDDGITLYEYSGWRFELSTVLIAQPGDLQAKSMTSFIQNSQVVLVIADNSTLNDNVYELTFHANYAVQQLHREASLSCIRLRAKIASLESRLNATQTAADKLVYINSSEVQIITGNKTFQGNISMDAVVANETHAANGMILDAKEKVEFSEVKSNQTQSFSDLISIETQLNGAMNKTGPQQTVTGQKTFSKLTTPVMDANTVNVGSDVINGNVNLTELVTNTWHKDKTQVIDIGFSVSGNVTVQGDLTVSELLDGINTSTIVTLSGNHTIEGSKTFDASVQVEGNLDVSQNIDGVNVTDSTLLLTYGNQTIQNHLNVSGVVTFINDVEVDGLVDGCDLSTINQDAVLTSGDFNVTGNKTFTGNLTPELGITMGTGRTIDGVSILQLDQTVLKTTGNQQLTGDYNFTQTVDIYGNLSVDGLVDGLTIPDDILLENSPTQAVLAENWTLHDITVENMTVETSIDGITRTAGGFGLDVMLVNGGGQTLEGAISFAGGMRLNWTSQVTGLVDGVDIPSMAADAVYKSGNQQITGKKTFASDLNFQQDLLVDELINGINITEYESSALKLFDDDDTIVFNGDVVLNASETKMAGPLITAGNHSFAYQRSLQDLVIQGRQDIIYGLKTFPQVSSNQDVEATLVNGINITYYYSDSIRVIPGVVLVIDDNVTFWDDVTMNGNLTIQSQIIDDVYIPDIVTITNNSKVALRTTFTSDVTAQNLSVNNLTLSGLLNGYDVQTVDGDTLKTNQAGTQTVTGSKTFLNGMFMSGDLVVMGNTVGVDLSAVATDAVYINHAHTVITAGKTFGFADITHLNATDHIDGVHLPSFSKNVVIQMIEQTIEGVVTFNQDVDFDDDITVAQTINGHNVTTWLLEVLNVLNSSYNVELEFSDVVSGDNVTVDGLIDGHKMTDFVLNVAEFQAISAAKRFIGSLTVNETVEALLINGVSIDELNALAVRHNETENIYGNKTFASGISLQQNMTVTTLVDTVDVPALQVNALATMSENKTRQFVLGNGTLGNIIVLGNLTHNGTVDGVNPEQLEKTYMSLTIPQTVTGFKTLQDTLTIATPATLDATTIYLDGELNDVDLEDFADAHWVGGSGDQVSGVKTFTQNATLRSSLTIDGTINGLDIDGNAMVTDQSNTVTGIKTFTGSPLTVNGAINMTDWMEVDGVDLSEYKKNAATITNDHNITLPTGIAGITIQTNLKVEGTVDGINVSADHLLLINGTQEISGVKTFTQDVSVSPNILINALLNGVDLPDLFHNTLLISPNQTIRGNYTFNTELILSNVTTLPDVLVDGLRIPELYRLCYTYPTFEEFNRSLQMRCDMLNKMHQAQKNAAIILIYLNTSQVIDTVGYYSWHAFYFNDTQWLIKAQTTTYPTTECIGSDIYQWNQTTEEHEYYQTLFPKSAVDVDSFIIDDRLFLVLASKDNDTGQCDNFSRLNEGDDVDGIVTLNRTTISSDLYGYSTTKVLVWLPDSEAFFLYQALPCVSPSDVEVFIDPLTNQTCIAVANEVHIDDNLDFITVLPSYVYCLQSLSTGFVLNDTFMTAGVRRIKHFFKDGTLHLAVANNLNHITQSFQAESAILQQASNGSFIQVATMEGNAASDILPIAIEDNWYIILANELKGTLNKADYDVPVYVYKYSDTSTLELEQELSAFGARALGFYTTEDQAFIVVVDQTATSVYKFQGIDLFVKIHTLEIHGATSLHVFPLADTGRSQAALAVYDEEDLFLDDLEVHAVTAPSLILDFLLIGERLLSIACEV</sequence>
<feature type="signal peptide" evidence="3">
    <location>
        <begin position="1"/>
        <end position="22"/>
    </location>
</feature>
<protein>
    <submittedName>
        <fullName evidence="4">Uncharacterized protein</fullName>
    </submittedName>
</protein>
<dbReference type="Pfam" id="PF03736">
    <property type="entry name" value="EPTP"/>
    <property type="match status" value="1"/>
</dbReference>
<proteinExistence type="predicted"/>
<accession>A0A913ZVB2</accession>
<evidence type="ECO:0000313" key="5">
    <source>
        <dbReference type="Proteomes" id="UP000887568"/>
    </source>
</evidence>
<evidence type="ECO:0000256" key="3">
    <source>
        <dbReference type="SAM" id="SignalP"/>
    </source>
</evidence>
<reference evidence="4" key="1">
    <citation type="submission" date="2022-11" db="UniProtKB">
        <authorList>
            <consortium name="EnsemblMetazoa"/>
        </authorList>
    </citation>
    <scope>IDENTIFICATION</scope>
</reference>
<dbReference type="EnsemblMetazoa" id="XM_038199282.1">
    <property type="protein sequence ID" value="XP_038055210.1"/>
    <property type="gene ID" value="LOC119727416"/>
</dbReference>
<keyword evidence="1 3" id="KW-0732">Signal</keyword>
<evidence type="ECO:0000313" key="4">
    <source>
        <dbReference type="EnsemblMetazoa" id="XP_038055210.1"/>
    </source>
</evidence>
<dbReference type="GO" id="GO:0007165">
    <property type="term" value="P:signal transduction"/>
    <property type="evidence" value="ECO:0007669"/>
    <property type="project" value="TreeGrafter"/>
</dbReference>
<dbReference type="RefSeq" id="XP_038055210.1">
    <property type="nucleotide sequence ID" value="XM_038199282.1"/>
</dbReference>
<organism evidence="4 5">
    <name type="scientific">Patiria miniata</name>
    <name type="common">Bat star</name>
    <name type="synonym">Asterina miniata</name>
    <dbReference type="NCBI Taxonomy" id="46514"/>
    <lineage>
        <taxon>Eukaryota</taxon>
        <taxon>Metazoa</taxon>
        <taxon>Echinodermata</taxon>
        <taxon>Eleutherozoa</taxon>
        <taxon>Asterozoa</taxon>
        <taxon>Asteroidea</taxon>
        <taxon>Valvatacea</taxon>
        <taxon>Valvatida</taxon>
        <taxon>Asterinidae</taxon>
        <taxon>Patiria</taxon>
    </lineage>
</organism>
<dbReference type="GeneID" id="119727416"/>
<dbReference type="Proteomes" id="UP000887568">
    <property type="component" value="Unplaced"/>
</dbReference>
<dbReference type="InterPro" id="IPR005492">
    <property type="entry name" value="EPTP"/>
</dbReference>
<dbReference type="PANTHER" id="PTHR15261">
    <property type="entry name" value="THROMBOSPONDIN-TYPE LAMININ G DOMAIN AND EAR REPEAT-CONTAINING"/>
    <property type="match status" value="1"/>
</dbReference>
<dbReference type="PROSITE" id="PS50912">
    <property type="entry name" value="EAR"/>
    <property type="match status" value="1"/>
</dbReference>
<dbReference type="OMA" id="FIYSPIN"/>
<evidence type="ECO:0000256" key="2">
    <source>
        <dbReference type="ARBA" id="ARBA00022737"/>
    </source>
</evidence>
<dbReference type="InterPro" id="IPR009039">
    <property type="entry name" value="EAR"/>
</dbReference>
<keyword evidence="2" id="KW-0677">Repeat</keyword>
<name>A0A913ZVB2_PATMI</name>
<evidence type="ECO:0000256" key="1">
    <source>
        <dbReference type="ARBA" id="ARBA00022729"/>
    </source>
</evidence>